<dbReference type="STRING" id="1166340.SAMN05192583_3518"/>
<evidence type="ECO:0000313" key="3">
    <source>
        <dbReference type="Proteomes" id="UP000199206"/>
    </source>
</evidence>
<dbReference type="RefSeq" id="WP_212611488.1">
    <property type="nucleotide sequence ID" value="NZ_FOCF01000012.1"/>
</dbReference>
<feature type="chain" id="PRO_5011582501" evidence="1">
    <location>
        <begin position="19"/>
        <end position="263"/>
    </location>
</feature>
<accession>A0A1H8J7P9</accession>
<gene>
    <name evidence="2" type="ORF">SAMN05192583_3518</name>
</gene>
<dbReference type="EMBL" id="FOCF01000012">
    <property type="protein sequence ID" value="SEN76762.1"/>
    <property type="molecule type" value="Genomic_DNA"/>
</dbReference>
<protein>
    <submittedName>
        <fullName evidence="2">Uncharacterized protein</fullName>
    </submittedName>
</protein>
<keyword evidence="1" id="KW-0732">Signal</keyword>
<evidence type="ECO:0000256" key="1">
    <source>
        <dbReference type="SAM" id="SignalP"/>
    </source>
</evidence>
<dbReference type="AlphaFoldDB" id="A0A1H8J7P9"/>
<dbReference type="Proteomes" id="UP000199206">
    <property type="component" value="Unassembled WGS sequence"/>
</dbReference>
<feature type="signal peptide" evidence="1">
    <location>
        <begin position="1"/>
        <end position="18"/>
    </location>
</feature>
<reference evidence="3" key="1">
    <citation type="submission" date="2016-10" db="EMBL/GenBank/DDBJ databases">
        <authorList>
            <person name="Varghese N."/>
            <person name="Submissions S."/>
        </authorList>
    </citation>
    <scope>NUCLEOTIDE SEQUENCE [LARGE SCALE GENOMIC DNA]</scope>
    <source>
        <strain evidence="3">S6-262</strain>
    </source>
</reference>
<organism evidence="2 3">
    <name type="scientific">Sphingomonas gellani</name>
    <dbReference type="NCBI Taxonomy" id="1166340"/>
    <lineage>
        <taxon>Bacteria</taxon>
        <taxon>Pseudomonadati</taxon>
        <taxon>Pseudomonadota</taxon>
        <taxon>Alphaproteobacteria</taxon>
        <taxon>Sphingomonadales</taxon>
        <taxon>Sphingomonadaceae</taxon>
        <taxon>Sphingomonas</taxon>
    </lineage>
</organism>
<proteinExistence type="predicted"/>
<evidence type="ECO:0000313" key="2">
    <source>
        <dbReference type="EMBL" id="SEN76762.1"/>
    </source>
</evidence>
<name>A0A1H8J7P9_9SPHN</name>
<keyword evidence="3" id="KW-1185">Reference proteome</keyword>
<sequence length="263" mass="28666">MTAMLRLGLSALNLTALAVPVTITAAAPVRTIAVIDLSRPFSARSPWRFTATQGPEVEGLSGEPQDGRIAMCISNDQARSCLAGLNDSLVMGTGPDLFSEPHFLDKALLVHPSDAATLLLVQVASLPAMNGDQRSATLLFGYDRAKDRVSRVYAHVTGRNNNQEVRYVVKGILRGAVISAEPTRDAPFAFWVTVNRFVAPGRYTQVLRYRSATTYGDGNRLAVIDSEMPNIQQRLGLWRQGQPLPLPDGGCVRPHLERDALWC</sequence>